<evidence type="ECO:0000256" key="3">
    <source>
        <dbReference type="ARBA" id="ARBA00022692"/>
    </source>
</evidence>
<keyword evidence="8" id="KW-1185">Reference proteome</keyword>
<keyword evidence="4 6" id="KW-1133">Transmembrane helix</keyword>
<feature type="transmembrane region" description="Helical" evidence="6">
    <location>
        <begin position="356"/>
        <end position="377"/>
    </location>
</feature>
<accession>A0ABT5VHM1</accession>
<evidence type="ECO:0000256" key="2">
    <source>
        <dbReference type="ARBA" id="ARBA00008053"/>
    </source>
</evidence>
<dbReference type="InterPro" id="IPR016991">
    <property type="entry name" value="UCP032178"/>
</dbReference>
<dbReference type="PIRSF" id="PIRSF032178">
    <property type="entry name" value="UCP032178"/>
    <property type="match status" value="1"/>
</dbReference>
<dbReference type="RefSeq" id="WP_275119558.1">
    <property type="nucleotide sequence ID" value="NZ_JAOTPO010000012.1"/>
</dbReference>
<dbReference type="Proteomes" id="UP001148125">
    <property type="component" value="Unassembled WGS sequence"/>
</dbReference>
<name>A0ABT5VHM1_9BACI</name>
<protein>
    <submittedName>
        <fullName evidence="7">DUF445 family protein</fullName>
    </submittedName>
</protein>
<comment type="subcellular location">
    <subcellularLocation>
        <location evidence="1">Cell membrane</location>
    </subcellularLocation>
</comment>
<keyword evidence="5 6" id="KW-0472">Membrane</keyword>
<evidence type="ECO:0000256" key="5">
    <source>
        <dbReference type="ARBA" id="ARBA00023136"/>
    </source>
</evidence>
<dbReference type="PANTHER" id="PTHR35791:SF1">
    <property type="entry name" value="UPF0754 MEMBRANE PROTEIN YHEB"/>
    <property type="match status" value="1"/>
</dbReference>
<comment type="caution">
    <text evidence="7">The sequence shown here is derived from an EMBL/GenBank/DDBJ whole genome shotgun (WGS) entry which is preliminary data.</text>
</comment>
<keyword evidence="3 6" id="KW-0812">Transmembrane</keyword>
<evidence type="ECO:0000256" key="6">
    <source>
        <dbReference type="SAM" id="Phobius"/>
    </source>
</evidence>
<comment type="similarity">
    <text evidence="2">Belongs to the UPF0754 family.</text>
</comment>
<gene>
    <name evidence="7" type="ORF">N7Z68_16435</name>
</gene>
<evidence type="ECO:0000256" key="1">
    <source>
        <dbReference type="ARBA" id="ARBA00004236"/>
    </source>
</evidence>
<evidence type="ECO:0000313" key="7">
    <source>
        <dbReference type="EMBL" id="MDE5414950.1"/>
    </source>
</evidence>
<dbReference type="EMBL" id="JAOTPO010000012">
    <property type="protein sequence ID" value="MDE5414950.1"/>
    <property type="molecule type" value="Genomic_DNA"/>
</dbReference>
<evidence type="ECO:0000256" key="4">
    <source>
        <dbReference type="ARBA" id="ARBA00022989"/>
    </source>
</evidence>
<reference evidence="7" key="1">
    <citation type="submission" date="2024-05" db="EMBL/GenBank/DDBJ databases">
        <title>Alkalihalobacillus sp. strain MEB203 novel alkaliphilic bacterium from Lonar Lake, India.</title>
        <authorList>
            <person name="Joshi A."/>
            <person name="Thite S."/>
            <person name="Mengade P."/>
        </authorList>
    </citation>
    <scope>NUCLEOTIDE SEQUENCE</scope>
    <source>
        <strain evidence="7">MEB 203</strain>
    </source>
</reference>
<dbReference type="InterPro" id="IPR007383">
    <property type="entry name" value="DUF445"/>
</dbReference>
<proteinExistence type="inferred from homology"/>
<feature type="transmembrane region" description="Helical" evidence="6">
    <location>
        <begin position="6"/>
        <end position="30"/>
    </location>
</feature>
<sequence length="378" mass="43327">MKEVIIILMMIVIGATIGGVTNSLAIKMLFRPYNPIYIGKKRVPFTPGLIPKRRDELAEQLGKMVVQHLLTTEGLQRKLLDEKFTNEMKLWAQGEARAILESDMTLAALFNERFGVENVRGTIEDKTEQWIRDGFETFRMQNGSRPISEVLPSNLTQKLDNAIPDFTQFILSRAKDYFESEEGKDRLSDMIDRFLMGKGTLGNMVSMFLGNDRLVDKVQPEIIKFLDDASAEKMIESVLKKEWNKLKEKPLSYYLNKVDKEEVISLIKKTIINRVPVYEWIDQPLNDWTKPYMETIVSDWVPKGVDLIGQALVSRLDRLMKKLNLEEVVKGQVQGFAVERLEEMVLSISRREFKMITYLGGLLGGMIGLIQGIIVIFL</sequence>
<dbReference type="Pfam" id="PF04286">
    <property type="entry name" value="DUF445"/>
    <property type="match status" value="1"/>
</dbReference>
<dbReference type="PANTHER" id="PTHR35791">
    <property type="entry name" value="UPF0754 MEMBRANE PROTEIN YHEB"/>
    <property type="match status" value="1"/>
</dbReference>
<organism evidence="7 8">
    <name type="scientific">Alkalihalobacterium chitinilyticum</name>
    <dbReference type="NCBI Taxonomy" id="2980103"/>
    <lineage>
        <taxon>Bacteria</taxon>
        <taxon>Bacillati</taxon>
        <taxon>Bacillota</taxon>
        <taxon>Bacilli</taxon>
        <taxon>Bacillales</taxon>
        <taxon>Bacillaceae</taxon>
        <taxon>Alkalihalobacterium</taxon>
    </lineage>
</organism>
<evidence type="ECO:0000313" key="8">
    <source>
        <dbReference type="Proteomes" id="UP001148125"/>
    </source>
</evidence>